<protein>
    <submittedName>
        <fullName evidence="7">Glycosyl transferase</fullName>
    </submittedName>
    <submittedName>
        <fullName evidence="6">Glycosyltransferase</fullName>
    </submittedName>
</protein>
<dbReference type="PANTHER" id="PTHR43179:SF12">
    <property type="entry name" value="GALACTOFURANOSYLTRANSFERASE GLFT2"/>
    <property type="match status" value="1"/>
</dbReference>
<gene>
    <name evidence="6" type="ORF">GCM10009545_36990</name>
    <name evidence="7" type="ORF">GCM10011581_28090</name>
</gene>
<evidence type="ECO:0000256" key="4">
    <source>
        <dbReference type="ARBA" id="ARBA00022679"/>
    </source>
</evidence>
<dbReference type="RefSeq" id="WP_308423992.1">
    <property type="nucleotide sequence ID" value="NZ_BAAAHC010000013.1"/>
</dbReference>
<reference evidence="7 8" key="2">
    <citation type="journal article" date="2014" name="Int. J. Syst. Evol. Microbiol.">
        <title>Complete genome sequence of Corynebacterium casei LMG S-19264T (=DSM 44701T), isolated from a smear-ripened cheese.</title>
        <authorList>
            <consortium name="US DOE Joint Genome Institute (JGI-PGF)"/>
            <person name="Walter F."/>
            <person name="Albersmeier A."/>
            <person name="Kalinowski J."/>
            <person name="Ruckert C."/>
        </authorList>
    </citation>
    <scope>NUCLEOTIDE SEQUENCE [LARGE SCALE GENOMIC DNA]</scope>
    <source>
        <strain evidence="7 8">CGMCC 4.7206</strain>
    </source>
</reference>
<evidence type="ECO:0000313" key="7">
    <source>
        <dbReference type="EMBL" id="GGI89398.1"/>
    </source>
</evidence>
<dbReference type="EMBL" id="BAAAHC010000013">
    <property type="protein sequence ID" value="GAA0531070.1"/>
    <property type="molecule type" value="Genomic_DNA"/>
</dbReference>
<dbReference type="InterPro" id="IPR029044">
    <property type="entry name" value="Nucleotide-diphossugar_trans"/>
</dbReference>
<dbReference type="Gene3D" id="3.90.550.10">
    <property type="entry name" value="Spore Coat Polysaccharide Biosynthesis Protein SpsA, Chain A"/>
    <property type="match status" value="1"/>
</dbReference>
<dbReference type="EMBL" id="BMMT01000009">
    <property type="protein sequence ID" value="GGI89398.1"/>
    <property type="molecule type" value="Genomic_DNA"/>
</dbReference>
<dbReference type="Proteomes" id="UP000597989">
    <property type="component" value="Unassembled WGS sequence"/>
</dbReference>
<reference evidence="6" key="5">
    <citation type="submission" date="2023-12" db="EMBL/GenBank/DDBJ databases">
        <authorList>
            <person name="Sun Q."/>
            <person name="Inoue M."/>
        </authorList>
    </citation>
    <scope>NUCLEOTIDE SEQUENCE</scope>
    <source>
        <strain evidence="6">JCM 10664</strain>
    </source>
</reference>
<evidence type="ECO:0000259" key="5">
    <source>
        <dbReference type="Pfam" id="PF00535"/>
    </source>
</evidence>
<keyword evidence="4 7" id="KW-0808">Transferase</keyword>
<evidence type="ECO:0000256" key="1">
    <source>
        <dbReference type="ARBA" id="ARBA00004776"/>
    </source>
</evidence>
<reference evidence="9" key="3">
    <citation type="journal article" date="2019" name="Int. J. Syst. Evol. Microbiol.">
        <title>The Global Catalogue of Microorganisms (GCM) 10K type strain sequencing project: providing services to taxonomists for standard genome sequencing and annotation.</title>
        <authorList>
            <consortium name="The Broad Institute Genomics Platform"/>
            <consortium name="The Broad Institute Genome Sequencing Center for Infectious Disease"/>
            <person name="Wu L."/>
            <person name="Ma J."/>
        </authorList>
    </citation>
    <scope>NUCLEOTIDE SEQUENCE [LARGE SCALE GENOMIC DNA]</scope>
    <source>
        <strain evidence="9">JCM 10664</strain>
    </source>
</reference>
<reference evidence="6" key="1">
    <citation type="journal article" date="2014" name="Int. J. Syst. Evol. Microbiol.">
        <title>Complete genome of a new Firmicutes species belonging to the dominant human colonic microbiota ('Ruminococcus bicirculans') reveals two chromosomes and a selective capacity to utilize plant glucans.</title>
        <authorList>
            <consortium name="NISC Comparative Sequencing Program"/>
            <person name="Wegmann U."/>
            <person name="Louis P."/>
            <person name="Goesmann A."/>
            <person name="Henrissat B."/>
            <person name="Duncan S.H."/>
            <person name="Flint H.J."/>
        </authorList>
    </citation>
    <scope>NUCLEOTIDE SEQUENCE</scope>
    <source>
        <strain evidence="6">JCM 10664</strain>
    </source>
</reference>
<keyword evidence="3" id="KW-0328">Glycosyltransferase</keyword>
<accession>A0A917JYS5</accession>
<dbReference type="Pfam" id="PF00535">
    <property type="entry name" value="Glycos_transf_2"/>
    <property type="match status" value="1"/>
</dbReference>
<dbReference type="AlphaFoldDB" id="A0A917JYS5"/>
<evidence type="ECO:0000313" key="6">
    <source>
        <dbReference type="EMBL" id="GAA0531070.1"/>
    </source>
</evidence>
<comment type="caution">
    <text evidence="7">The sequence shown here is derived from an EMBL/GenBank/DDBJ whole genome shotgun (WGS) entry which is preliminary data.</text>
</comment>
<evidence type="ECO:0000256" key="2">
    <source>
        <dbReference type="ARBA" id="ARBA00006739"/>
    </source>
</evidence>
<comment type="similarity">
    <text evidence="2">Belongs to the glycosyltransferase 2 family.</text>
</comment>
<comment type="pathway">
    <text evidence="1">Cell wall biogenesis; cell wall polysaccharide biosynthesis.</text>
</comment>
<dbReference type="GO" id="GO:0016757">
    <property type="term" value="F:glycosyltransferase activity"/>
    <property type="evidence" value="ECO:0007669"/>
    <property type="project" value="UniProtKB-KW"/>
</dbReference>
<sequence length="288" mass="31699">MRLNTSVVIATRDRCAELLRTLGELSDLDPTPPIIVVDNDSRDATADAVAEEFPDVALVRAPRNLGAAARNIGVQRAATPYVAFSDDDSWWRQGSLARAEEVFSAHPGVGVIAARTLVGEQERRDPVNDLMARSPLRSPAQLPGPRILGFTACAAIVRRDAFLSVGGFSRELFFAAEEKLLACDVAAAGWDLIYVDDIVAHHHPSTARDDHGRRVLELRNDVLISWMRQAPAAAVTRTARLLQRALVDPPSRRAALAVLRRLPTALTHRRQLPAEVRKEMDVLEVHPW</sequence>
<dbReference type="PANTHER" id="PTHR43179">
    <property type="entry name" value="RHAMNOSYLTRANSFERASE WBBL"/>
    <property type="match status" value="1"/>
</dbReference>
<dbReference type="InterPro" id="IPR001173">
    <property type="entry name" value="Glyco_trans_2-like"/>
</dbReference>
<evidence type="ECO:0000256" key="3">
    <source>
        <dbReference type="ARBA" id="ARBA00022676"/>
    </source>
</evidence>
<keyword evidence="9" id="KW-1185">Reference proteome</keyword>
<dbReference type="SUPFAM" id="SSF53448">
    <property type="entry name" value="Nucleotide-diphospho-sugar transferases"/>
    <property type="match status" value="1"/>
</dbReference>
<reference evidence="7" key="4">
    <citation type="submission" date="2020-09" db="EMBL/GenBank/DDBJ databases">
        <authorList>
            <person name="Sun Q."/>
            <person name="Zhou Y."/>
        </authorList>
    </citation>
    <scope>NUCLEOTIDE SEQUENCE</scope>
    <source>
        <strain evidence="7">CGMCC 4.7206</strain>
    </source>
</reference>
<dbReference type="Proteomes" id="UP001500220">
    <property type="component" value="Unassembled WGS sequence"/>
</dbReference>
<organism evidence="7 8">
    <name type="scientific">Saccharopolyspora thermophila</name>
    <dbReference type="NCBI Taxonomy" id="89367"/>
    <lineage>
        <taxon>Bacteria</taxon>
        <taxon>Bacillati</taxon>
        <taxon>Actinomycetota</taxon>
        <taxon>Actinomycetes</taxon>
        <taxon>Pseudonocardiales</taxon>
        <taxon>Pseudonocardiaceae</taxon>
        <taxon>Saccharopolyspora</taxon>
    </lineage>
</organism>
<feature type="domain" description="Glycosyltransferase 2-like" evidence="5">
    <location>
        <begin position="6"/>
        <end position="162"/>
    </location>
</feature>
<evidence type="ECO:0000313" key="8">
    <source>
        <dbReference type="Proteomes" id="UP000597989"/>
    </source>
</evidence>
<name>A0A917JYS5_9PSEU</name>
<evidence type="ECO:0000313" key="9">
    <source>
        <dbReference type="Proteomes" id="UP001500220"/>
    </source>
</evidence>
<proteinExistence type="inferred from homology"/>